<feature type="transmembrane region" description="Helical" evidence="2">
    <location>
        <begin position="262"/>
        <end position="282"/>
    </location>
</feature>
<protein>
    <submittedName>
        <fullName evidence="4">Uncharacterized protein</fullName>
    </submittedName>
</protein>
<dbReference type="EMBL" id="JARJCM010000318">
    <property type="protein sequence ID" value="KAJ7018872.1"/>
    <property type="molecule type" value="Genomic_DNA"/>
</dbReference>
<evidence type="ECO:0000256" key="1">
    <source>
        <dbReference type="SAM" id="MobiDB-lite"/>
    </source>
</evidence>
<evidence type="ECO:0000313" key="5">
    <source>
        <dbReference type="Proteomes" id="UP001218188"/>
    </source>
</evidence>
<dbReference type="Proteomes" id="UP001218188">
    <property type="component" value="Unassembled WGS sequence"/>
</dbReference>
<keyword evidence="2" id="KW-1133">Transmembrane helix</keyword>
<keyword evidence="3" id="KW-0732">Signal</keyword>
<feature type="transmembrane region" description="Helical" evidence="2">
    <location>
        <begin position="618"/>
        <end position="636"/>
    </location>
</feature>
<evidence type="ECO:0000313" key="4">
    <source>
        <dbReference type="EMBL" id="KAJ7018872.1"/>
    </source>
</evidence>
<keyword evidence="2" id="KW-0472">Membrane</keyword>
<keyword evidence="2" id="KW-0812">Transmembrane</keyword>
<reference evidence="4" key="1">
    <citation type="submission" date="2023-03" db="EMBL/GenBank/DDBJ databases">
        <title>Massive genome expansion in bonnet fungi (Mycena s.s.) driven by repeated elements and novel gene families across ecological guilds.</title>
        <authorList>
            <consortium name="Lawrence Berkeley National Laboratory"/>
            <person name="Harder C.B."/>
            <person name="Miyauchi S."/>
            <person name="Viragh M."/>
            <person name="Kuo A."/>
            <person name="Thoen E."/>
            <person name="Andreopoulos B."/>
            <person name="Lu D."/>
            <person name="Skrede I."/>
            <person name="Drula E."/>
            <person name="Henrissat B."/>
            <person name="Morin E."/>
            <person name="Kohler A."/>
            <person name="Barry K."/>
            <person name="LaButti K."/>
            <person name="Morin E."/>
            <person name="Salamov A."/>
            <person name="Lipzen A."/>
            <person name="Mereny Z."/>
            <person name="Hegedus B."/>
            <person name="Baldrian P."/>
            <person name="Stursova M."/>
            <person name="Weitz H."/>
            <person name="Taylor A."/>
            <person name="Grigoriev I.V."/>
            <person name="Nagy L.G."/>
            <person name="Martin F."/>
            <person name="Kauserud H."/>
        </authorList>
    </citation>
    <scope>NUCLEOTIDE SEQUENCE</scope>
    <source>
        <strain evidence="4">CBHHK200</strain>
    </source>
</reference>
<gene>
    <name evidence="4" type="ORF">C8F04DRAFT_358671</name>
</gene>
<sequence>MRFRLPRHILLLVSQCHSAFAQSIVVSNTAAWSSQIIAFWGAVGLGARLSTTQQVSNPFTALFGLFRIINRARTISSTLQHGGFVSLSPGFVGGAVRVHVVVICWKNRSDLIRSALRIAMTAEAVAMQRWAIVVVGRQLKGDELTQPVSIWTMCPRQAGYSTVRHKLSADLVPHIEDEDVLSLIRHPAFAIDTVANLLANLHTPATRVALVTEVASALQNTATIARHVTGWQVPDTSSPYIHTFKYTGSYATSRTLKIKSALLLYMLVHLAVAVAIGLMAAATGRGLAVWLFSTRVVISQIGGASFQGDDNLFTILAFADTQLNLETEEGNFLVAGDVLLWSMKIKQVVIVLLLNVLEIAVIAGGWVYGALQAQRFPPTGLVGHGMVWLAFCVSIMLAARAMFGLKERVTARIIGIFEVPGQQSFRQHATHTDCAFYIPAVADMDNNKYAILSLASGILSSASNDTAALLSALRILRSPSFATKVEEFVVEKCMAYIYKDDYLVSINTIPSKESQLKDLRKNKKLKKEAAVQDSEKQQQPIPPSPAPISEQTRDWKYPWKSFAVCIVLVGLSACASTTYAYVLLPRWFKMCVEILVSICAVYVSTLDRTSPLPHLQHSYMSFMVAATVVCSVWYVGVEGVA</sequence>
<proteinExistence type="predicted"/>
<evidence type="ECO:0000256" key="2">
    <source>
        <dbReference type="SAM" id="Phobius"/>
    </source>
</evidence>
<feature type="signal peptide" evidence="3">
    <location>
        <begin position="1"/>
        <end position="21"/>
    </location>
</feature>
<feature type="region of interest" description="Disordered" evidence="1">
    <location>
        <begin position="527"/>
        <end position="550"/>
    </location>
</feature>
<feature type="transmembrane region" description="Helical" evidence="2">
    <location>
        <begin position="562"/>
        <end position="581"/>
    </location>
</feature>
<feature type="chain" id="PRO_5042240627" evidence="3">
    <location>
        <begin position="22"/>
        <end position="641"/>
    </location>
</feature>
<feature type="transmembrane region" description="Helical" evidence="2">
    <location>
        <begin position="348"/>
        <end position="369"/>
    </location>
</feature>
<feature type="transmembrane region" description="Helical" evidence="2">
    <location>
        <begin position="381"/>
        <end position="403"/>
    </location>
</feature>
<evidence type="ECO:0000256" key="3">
    <source>
        <dbReference type="SAM" id="SignalP"/>
    </source>
</evidence>
<organism evidence="4 5">
    <name type="scientific">Mycena alexandri</name>
    <dbReference type="NCBI Taxonomy" id="1745969"/>
    <lineage>
        <taxon>Eukaryota</taxon>
        <taxon>Fungi</taxon>
        <taxon>Dikarya</taxon>
        <taxon>Basidiomycota</taxon>
        <taxon>Agaricomycotina</taxon>
        <taxon>Agaricomycetes</taxon>
        <taxon>Agaricomycetidae</taxon>
        <taxon>Agaricales</taxon>
        <taxon>Marasmiineae</taxon>
        <taxon>Mycenaceae</taxon>
        <taxon>Mycena</taxon>
    </lineage>
</organism>
<accession>A0AAD6S1F4</accession>
<feature type="compositionally biased region" description="Basic and acidic residues" evidence="1">
    <location>
        <begin position="527"/>
        <end position="536"/>
    </location>
</feature>
<dbReference type="AlphaFoldDB" id="A0AAD6S1F4"/>
<name>A0AAD6S1F4_9AGAR</name>
<keyword evidence="5" id="KW-1185">Reference proteome</keyword>
<comment type="caution">
    <text evidence="4">The sequence shown here is derived from an EMBL/GenBank/DDBJ whole genome shotgun (WGS) entry which is preliminary data.</text>
</comment>